<dbReference type="SUPFAM" id="SSF52279">
    <property type="entry name" value="Beta-D-glucan exohydrolase, C-terminal domain"/>
    <property type="match status" value="1"/>
</dbReference>
<dbReference type="PANTHER" id="PTHR30620">
    <property type="entry name" value="PERIPLASMIC BETA-GLUCOSIDASE-RELATED"/>
    <property type="match status" value="1"/>
</dbReference>
<dbReference type="InterPro" id="IPR051915">
    <property type="entry name" value="Cellulose_Degrad_GH3"/>
</dbReference>
<dbReference type="FunFam" id="2.60.40.10:FF:000495">
    <property type="entry name" value="Periplasmic beta-glucosidase"/>
    <property type="match status" value="1"/>
</dbReference>
<accession>A0A521C0Q6</accession>
<dbReference type="SUPFAM" id="SSF51445">
    <property type="entry name" value="(Trans)glycosidases"/>
    <property type="match status" value="1"/>
</dbReference>
<feature type="domain" description="Fibronectin type III-like" evidence="8">
    <location>
        <begin position="686"/>
        <end position="755"/>
    </location>
</feature>
<evidence type="ECO:0000256" key="4">
    <source>
        <dbReference type="ARBA" id="ARBA00022729"/>
    </source>
</evidence>
<protein>
    <recommendedName>
        <fullName evidence="3">beta-glucosidase</fullName>
        <ecNumber evidence="3">3.2.1.21</ecNumber>
    </recommendedName>
</protein>
<dbReference type="SMART" id="SM01217">
    <property type="entry name" value="Fn3_like"/>
    <property type="match status" value="1"/>
</dbReference>
<evidence type="ECO:0000256" key="5">
    <source>
        <dbReference type="ARBA" id="ARBA00022801"/>
    </source>
</evidence>
<dbReference type="EC" id="3.2.1.21" evidence="3"/>
<dbReference type="EMBL" id="FXTP01000004">
    <property type="protein sequence ID" value="SMO53029.1"/>
    <property type="molecule type" value="Genomic_DNA"/>
</dbReference>
<dbReference type="InterPro" id="IPR001764">
    <property type="entry name" value="Glyco_hydro_3_N"/>
</dbReference>
<dbReference type="InterPro" id="IPR036962">
    <property type="entry name" value="Glyco_hydro_3_N_sf"/>
</dbReference>
<dbReference type="Gene3D" id="3.20.20.300">
    <property type="entry name" value="Glycoside hydrolase, family 3, N-terminal domain"/>
    <property type="match status" value="1"/>
</dbReference>
<comment type="catalytic activity">
    <reaction evidence="1">
        <text>Hydrolysis of terminal, non-reducing beta-D-glucosyl residues with release of beta-D-glucose.</text>
        <dbReference type="EC" id="3.2.1.21"/>
    </reaction>
</comment>
<dbReference type="GO" id="GO:0009251">
    <property type="term" value="P:glucan catabolic process"/>
    <property type="evidence" value="ECO:0007669"/>
    <property type="project" value="TreeGrafter"/>
</dbReference>
<dbReference type="InterPro" id="IPR013783">
    <property type="entry name" value="Ig-like_fold"/>
</dbReference>
<sequence length="768" mass="83776">MKTILACITFSVLLLSCKTDTAVAQQTTLIEPEIEQKVEDLLSRMTLEEKVGQMNQYNGTWDVTGPPPTTGDNANKYEALASGKVGSMLNVLGAEATREAQEIAVEETRLGIPLIFGYDVIHGYKTIFPIPLGEAASWDLEAIKKNNTIAAKEAASAGIHWAFSPMMDVSRDARWGRVMEGAGEDPYLASKVAVARVQGLQGEDLSDLNTVAATAKHFAGYGFVVAGLDYNTTEINRNTLLNMVLPPFKAAVDAGVATVMNSFNDVNGIPVTGNAFLQRDILKGDWGFKGPILSDWNTIGEMTINGYAADLKDAAYKAATGGTDMDMETRGYEQHLVELVEEGKVDEALIDDAVRRILRVKFQLGLFEDPYRYSDSLRENQNTYTEENRAVAREAARKSIVLLKNKNDVLPLSKDLGSIAVIGDLADDKDTPIGSWRAQATANSAVSLLEGVKAAVNDGTEVHFAQGYTLAIGDRAFVNELTFADDDGSDIPEAVRLAQNSDAVIVAVGEEAFQSGEGRSQTDISLKGKQLELLQELKKVNDNVVVVLMNGRPIAEPWMYENMPSILETWHLGTEAGNGIADVIFGDYNPAGKLPVSIPRSVGQVPIYYNHVSTGRPNATPGQPEMVFWSHYTDEEKTPQYYFGHGLSYTTFEYDNLKLSKDSMKMGEAATVSVEVTNTGDRAGEEVVQLYIQDVAASTIRPVRELKGFEKLMFEAGETKTITFELNEEVLGFYGADETFKAEPGEFKIMVGGNATDVLTESFSLNEK</sequence>
<proteinExistence type="inferred from homology"/>
<dbReference type="Proteomes" id="UP000317557">
    <property type="component" value="Unassembled WGS sequence"/>
</dbReference>
<evidence type="ECO:0000256" key="2">
    <source>
        <dbReference type="ARBA" id="ARBA00005336"/>
    </source>
</evidence>
<evidence type="ECO:0000313" key="9">
    <source>
        <dbReference type="EMBL" id="SMO53029.1"/>
    </source>
</evidence>
<evidence type="ECO:0000256" key="7">
    <source>
        <dbReference type="SAM" id="SignalP"/>
    </source>
</evidence>
<dbReference type="Pfam" id="PF14310">
    <property type="entry name" value="Fn3-like"/>
    <property type="match status" value="1"/>
</dbReference>
<organism evidence="9 10">
    <name type="scientific">Gracilimonas mengyeensis</name>
    <dbReference type="NCBI Taxonomy" id="1302730"/>
    <lineage>
        <taxon>Bacteria</taxon>
        <taxon>Pseudomonadati</taxon>
        <taxon>Balneolota</taxon>
        <taxon>Balneolia</taxon>
        <taxon>Balneolales</taxon>
        <taxon>Balneolaceae</taxon>
        <taxon>Gracilimonas</taxon>
    </lineage>
</organism>
<dbReference type="Gene3D" id="2.60.40.10">
    <property type="entry name" value="Immunoglobulins"/>
    <property type="match status" value="1"/>
</dbReference>
<dbReference type="Pfam" id="PF01915">
    <property type="entry name" value="Glyco_hydro_3_C"/>
    <property type="match status" value="1"/>
</dbReference>
<feature type="signal peptide" evidence="7">
    <location>
        <begin position="1"/>
        <end position="24"/>
    </location>
</feature>
<dbReference type="InterPro" id="IPR036881">
    <property type="entry name" value="Glyco_hydro_3_C_sf"/>
</dbReference>
<dbReference type="OrthoDB" id="9805821at2"/>
<dbReference type="InterPro" id="IPR026891">
    <property type="entry name" value="Fn3-like"/>
</dbReference>
<dbReference type="PANTHER" id="PTHR30620:SF16">
    <property type="entry name" value="LYSOSOMAL BETA GLUCOSIDASE"/>
    <property type="match status" value="1"/>
</dbReference>
<dbReference type="RefSeq" id="WP_142453667.1">
    <property type="nucleotide sequence ID" value="NZ_FXTP01000004.1"/>
</dbReference>
<keyword evidence="4 7" id="KW-0732">Signal</keyword>
<dbReference type="AlphaFoldDB" id="A0A521C0Q6"/>
<dbReference type="PRINTS" id="PR00133">
    <property type="entry name" value="GLHYDRLASE3"/>
</dbReference>
<comment type="similarity">
    <text evidence="2">Belongs to the glycosyl hydrolase 3 family.</text>
</comment>
<dbReference type="FunFam" id="3.20.20.300:FF:000005">
    <property type="entry name" value="Periplasmic beta-glucosidase"/>
    <property type="match status" value="1"/>
</dbReference>
<dbReference type="InterPro" id="IPR002772">
    <property type="entry name" value="Glyco_hydro_3_C"/>
</dbReference>
<keyword evidence="5" id="KW-0378">Hydrolase</keyword>
<reference evidence="9 10" key="1">
    <citation type="submission" date="2017-05" db="EMBL/GenBank/DDBJ databases">
        <authorList>
            <person name="Varghese N."/>
            <person name="Submissions S."/>
        </authorList>
    </citation>
    <scope>NUCLEOTIDE SEQUENCE [LARGE SCALE GENOMIC DNA]</scope>
    <source>
        <strain evidence="9 10">DSM 21985</strain>
    </source>
</reference>
<evidence type="ECO:0000259" key="8">
    <source>
        <dbReference type="SMART" id="SM01217"/>
    </source>
</evidence>
<dbReference type="PROSITE" id="PS51257">
    <property type="entry name" value="PROKAR_LIPOPROTEIN"/>
    <property type="match status" value="1"/>
</dbReference>
<name>A0A521C0Q6_9BACT</name>
<gene>
    <name evidence="9" type="ORF">SAMN06265219_10451</name>
</gene>
<feature type="chain" id="PRO_5021726399" description="beta-glucosidase" evidence="7">
    <location>
        <begin position="25"/>
        <end position="768"/>
    </location>
</feature>
<keyword evidence="10" id="KW-1185">Reference proteome</keyword>
<evidence type="ECO:0000313" key="10">
    <source>
        <dbReference type="Proteomes" id="UP000317557"/>
    </source>
</evidence>
<dbReference type="Gene3D" id="3.40.50.1700">
    <property type="entry name" value="Glycoside hydrolase family 3 C-terminal domain"/>
    <property type="match status" value="1"/>
</dbReference>
<dbReference type="Pfam" id="PF00933">
    <property type="entry name" value="Glyco_hydro_3"/>
    <property type="match status" value="1"/>
</dbReference>
<evidence type="ECO:0000256" key="3">
    <source>
        <dbReference type="ARBA" id="ARBA00012744"/>
    </source>
</evidence>
<evidence type="ECO:0000256" key="6">
    <source>
        <dbReference type="ARBA" id="ARBA00023295"/>
    </source>
</evidence>
<keyword evidence="6" id="KW-0326">Glycosidase</keyword>
<dbReference type="NCBIfam" id="NF011678">
    <property type="entry name" value="PRK15098.1"/>
    <property type="match status" value="1"/>
</dbReference>
<dbReference type="GO" id="GO:0008422">
    <property type="term" value="F:beta-glucosidase activity"/>
    <property type="evidence" value="ECO:0007669"/>
    <property type="project" value="UniProtKB-EC"/>
</dbReference>
<evidence type="ECO:0000256" key="1">
    <source>
        <dbReference type="ARBA" id="ARBA00000448"/>
    </source>
</evidence>
<dbReference type="InterPro" id="IPR017853">
    <property type="entry name" value="GH"/>
</dbReference>